<keyword evidence="2" id="KW-1185">Reference proteome</keyword>
<evidence type="ECO:0000313" key="1">
    <source>
        <dbReference type="EMBL" id="MFD1783385.1"/>
    </source>
</evidence>
<accession>A0ABW4N2I1</accession>
<dbReference type="EMBL" id="JBHUEY010000001">
    <property type="protein sequence ID" value="MFD1783385.1"/>
    <property type="molecule type" value="Genomic_DNA"/>
</dbReference>
<dbReference type="Proteomes" id="UP001597237">
    <property type="component" value="Unassembled WGS sequence"/>
</dbReference>
<protein>
    <submittedName>
        <fullName evidence="1">Uncharacterized protein</fullName>
    </submittedName>
</protein>
<proteinExistence type="predicted"/>
<comment type="caution">
    <text evidence="1">The sequence shown here is derived from an EMBL/GenBank/DDBJ whole genome shotgun (WGS) entry which is preliminary data.</text>
</comment>
<name>A0ABW4N2I1_9CAUL</name>
<gene>
    <name evidence="1" type="ORF">ACFSC0_08270</name>
</gene>
<organism evidence="1 2">
    <name type="scientific">Phenylobacterium terrae</name>
    <dbReference type="NCBI Taxonomy" id="2665495"/>
    <lineage>
        <taxon>Bacteria</taxon>
        <taxon>Pseudomonadati</taxon>
        <taxon>Pseudomonadota</taxon>
        <taxon>Alphaproteobacteria</taxon>
        <taxon>Caulobacterales</taxon>
        <taxon>Caulobacteraceae</taxon>
        <taxon>Phenylobacterium</taxon>
    </lineage>
</organism>
<sequence>MDTFEKTCGDRTAIHQAIQLRAEIESFQSRWPTQEPRRLEEEPMPTFSWQQLERQLFDLAATPAQAELAEHLVSATRKMSRFKPPEMVLREILCLTWVLLDENFRPGEELEDSMA</sequence>
<dbReference type="RefSeq" id="WP_377284068.1">
    <property type="nucleotide sequence ID" value="NZ_JBHRSI010000010.1"/>
</dbReference>
<reference evidence="2" key="1">
    <citation type="journal article" date="2019" name="Int. J. Syst. Evol. Microbiol.">
        <title>The Global Catalogue of Microorganisms (GCM) 10K type strain sequencing project: providing services to taxonomists for standard genome sequencing and annotation.</title>
        <authorList>
            <consortium name="The Broad Institute Genomics Platform"/>
            <consortium name="The Broad Institute Genome Sequencing Center for Infectious Disease"/>
            <person name="Wu L."/>
            <person name="Ma J."/>
        </authorList>
    </citation>
    <scope>NUCLEOTIDE SEQUENCE [LARGE SCALE GENOMIC DNA]</scope>
    <source>
        <strain evidence="2">DFY28</strain>
    </source>
</reference>
<evidence type="ECO:0000313" key="2">
    <source>
        <dbReference type="Proteomes" id="UP001597237"/>
    </source>
</evidence>